<feature type="region of interest" description="Disordered" evidence="1">
    <location>
        <begin position="148"/>
        <end position="175"/>
    </location>
</feature>
<accession>A0A1Y2IW26</accession>
<keyword evidence="2" id="KW-1133">Transmembrane helix</keyword>
<dbReference type="AlphaFoldDB" id="A0A1Y2IW26"/>
<organism evidence="3 4">
    <name type="scientific">Trametes coccinea (strain BRFM310)</name>
    <name type="common">Pycnoporus coccineus</name>
    <dbReference type="NCBI Taxonomy" id="1353009"/>
    <lineage>
        <taxon>Eukaryota</taxon>
        <taxon>Fungi</taxon>
        <taxon>Dikarya</taxon>
        <taxon>Basidiomycota</taxon>
        <taxon>Agaricomycotina</taxon>
        <taxon>Agaricomycetes</taxon>
        <taxon>Polyporales</taxon>
        <taxon>Polyporaceae</taxon>
        <taxon>Trametes</taxon>
    </lineage>
</organism>
<feature type="compositionally biased region" description="Low complexity" evidence="1">
    <location>
        <begin position="1"/>
        <end position="11"/>
    </location>
</feature>
<dbReference type="Proteomes" id="UP000193067">
    <property type="component" value="Unassembled WGS sequence"/>
</dbReference>
<feature type="compositionally biased region" description="Pro residues" evidence="1">
    <location>
        <begin position="12"/>
        <end position="24"/>
    </location>
</feature>
<evidence type="ECO:0000313" key="4">
    <source>
        <dbReference type="Proteomes" id="UP000193067"/>
    </source>
</evidence>
<sequence length="248" mass="28911">MSHRSPSSYEVDPPPPYDSSPRPQPSQSTEDTPLLLGQTANKRRTARLGSAWLRIVLLPIGALLLATLLAQNVGLVPCPLNDVSAARKARWRGEWRLEEERHHREAEAWARERTAHGVALKAWEEERKIHDEERDAWHKQWEEDRKARDAEEEGWRKRREEEQKAHEAKREEWRRQREEEELHRLEVLRRSQGGGALPPTTTTTLSFPRLMHAVLPRGAYDHKVNIAIKEDSEGFPHDTNAYIVYEQR</sequence>
<dbReference type="STRING" id="1353009.A0A1Y2IW26"/>
<protein>
    <submittedName>
        <fullName evidence="3">Uncharacterized protein</fullName>
    </submittedName>
</protein>
<gene>
    <name evidence="3" type="ORF">PYCCODRAFT_1424214</name>
</gene>
<feature type="region of interest" description="Disordered" evidence="1">
    <location>
        <begin position="1"/>
        <end position="33"/>
    </location>
</feature>
<keyword evidence="2" id="KW-0812">Transmembrane</keyword>
<proteinExistence type="predicted"/>
<dbReference type="EMBL" id="KZ084097">
    <property type="protein sequence ID" value="OSD04411.1"/>
    <property type="molecule type" value="Genomic_DNA"/>
</dbReference>
<keyword evidence="4" id="KW-1185">Reference proteome</keyword>
<evidence type="ECO:0000313" key="3">
    <source>
        <dbReference type="EMBL" id="OSD04411.1"/>
    </source>
</evidence>
<feature type="transmembrane region" description="Helical" evidence="2">
    <location>
        <begin position="51"/>
        <end position="70"/>
    </location>
</feature>
<reference evidence="3 4" key="1">
    <citation type="journal article" date="2015" name="Biotechnol. Biofuels">
        <title>Enhanced degradation of softwood versus hardwood by the white-rot fungus Pycnoporus coccineus.</title>
        <authorList>
            <person name="Couturier M."/>
            <person name="Navarro D."/>
            <person name="Chevret D."/>
            <person name="Henrissat B."/>
            <person name="Piumi F."/>
            <person name="Ruiz-Duenas F.J."/>
            <person name="Martinez A.T."/>
            <person name="Grigoriev I.V."/>
            <person name="Riley R."/>
            <person name="Lipzen A."/>
            <person name="Berrin J.G."/>
            <person name="Master E.R."/>
            <person name="Rosso M.N."/>
        </authorList>
    </citation>
    <scope>NUCLEOTIDE SEQUENCE [LARGE SCALE GENOMIC DNA]</scope>
    <source>
        <strain evidence="3 4">BRFM310</strain>
    </source>
</reference>
<name>A0A1Y2IW26_TRAC3</name>
<keyword evidence="2" id="KW-0472">Membrane</keyword>
<evidence type="ECO:0000256" key="1">
    <source>
        <dbReference type="SAM" id="MobiDB-lite"/>
    </source>
</evidence>
<evidence type="ECO:0000256" key="2">
    <source>
        <dbReference type="SAM" id="Phobius"/>
    </source>
</evidence>